<evidence type="ECO:0000313" key="2">
    <source>
        <dbReference type="EnsemblPlants" id="Pp3c16_12270V3.1"/>
    </source>
</evidence>
<dbReference type="EMBL" id="ABEU02000016">
    <property type="protein sequence ID" value="PNR37749.1"/>
    <property type="molecule type" value="Genomic_DNA"/>
</dbReference>
<evidence type="ECO:0000313" key="1">
    <source>
        <dbReference type="EMBL" id="PNR37749.1"/>
    </source>
</evidence>
<sequence>MLKKGANPKEMIVHLQLHLLQWMERKSQLVWHRCDINMLFEWADTMESFQLRQNVEVK</sequence>
<dbReference type="EnsemblPlants" id="Pp3c16_12270V3.1">
    <property type="protein sequence ID" value="Pp3c16_12270V3.1"/>
    <property type="gene ID" value="Pp3c16_12270"/>
</dbReference>
<dbReference type="Gramene" id="Pp3c16_12270V3.1">
    <property type="protein sequence ID" value="Pp3c16_12270V3.1"/>
    <property type="gene ID" value="Pp3c16_12270"/>
</dbReference>
<accession>A0A2K1J8A3</accession>
<dbReference type="AlphaFoldDB" id="A0A2K1J8A3"/>
<evidence type="ECO:0000313" key="3">
    <source>
        <dbReference type="Proteomes" id="UP000006727"/>
    </source>
</evidence>
<reference evidence="1 3" key="1">
    <citation type="journal article" date="2008" name="Science">
        <title>The Physcomitrella genome reveals evolutionary insights into the conquest of land by plants.</title>
        <authorList>
            <person name="Rensing S."/>
            <person name="Lang D."/>
            <person name="Zimmer A."/>
            <person name="Terry A."/>
            <person name="Salamov A."/>
            <person name="Shapiro H."/>
            <person name="Nishiyama T."/>
            <person name="Perroud P.-F."/>
            <person name="Lindquist E."/>
            <person name="Kamisugi Y."/>
            <person name="Tanahashi T."/>
            <person name="Sakakibara K."/>
            <person name="Fujita T."/>
            <person name="Oishi K."/>
            <person name="Shin-I T."/>
            <person name="Kuroki Y."/>
            <person name="Toyoda A."/>
            <person name="Suzuki Y."/>
            <person name="Hashimoto A."/>
            <person name="Yamaguchi K."/>
            <person name="Sugano A."/>
            <person name="Kohara Y."/>
            <person name="Fujiyama A."/>
            <person name="Anterola A."/>
            <person name="Aoki S."/>
            <person name="Ashton N."/>
            <person name="Barbazuk W.B."/>
            <person name="Barker E."/>
            <person name="Bennetzen J."/>
            <person name="Bezanilla M."/>
            <person name="Blankenship R."/>
            <person name="Cho S.H."/>
            <person name="Dutcher S."/>
            <person name="Estelle M."/>
            <person name="Fawcett J.A."/>
            <person name="Gundlach H."/>
            <person name="Hanada K."/>
            <person name="Heyl A."/>
            <person name="Hicks K.A."/>
            <person name="Hugh J."/>
            <person name="Lohr M."/>
            <person name="Mayer K."/>
            <person name="Melkozernov A."/>
            <person name="Murata T."/>
            <person name="Nelson D."/>
            <person name="Pils B."/>
            <person name="Prigge M."/>
            <person name="Reiss B."/>
            <person name="Renner T."/>
            <person name="Rombauts S."/>
            <person name="Rushton P."/>
            <person name="Sanderfoot A."/>
            <person name="Schween G."/>
            <person name="Shiu S.-H."/>
            <person name="Stueber K."/>
            <person name="Theodoulou F.L."/>
            <person name="Tu H."/>
            <person name="Van de Peer Y."/>
            <person name="Verrier P.J."/>
            <person name="Waters E."/>
            <person name="Wood A."/>
            <person name="Yang L."/>
            <person name="Cove D."/>
            <person name="Cuming A."/>
            <person name="Hasebe M."/>
            <person name="Lucas S."/>
            <person name="Mishler D.B."/>
            <person name="Reski R."/>
            <person name="Grigoriev I."/>
            <person name="Quatrano R.S."/>
            <person name="Boore J.L."/>
        </authorList>
    </citation>
    <scope>NUCLEOTIDE SEQUENCE [LARGE SCALE GENOMIC DNA]</scope>
    <source>
        <strain evidence="2 3">cv. Gransden 2004</strain>
    </source>
</reference>
<gene>
    <name evidence="1" type="ORF">PHYPA_020858</name>
</gene>
<reference evidence="2" key="3">
    <citation type="submission" date="2020-12" db="UniProtKB">
        <authorList>
            <consortium name="EnsemblPlants"/>
        </authorList>
    </citation>
    <scope>IDENTIFICATION</scope>
</reference>
<organism evidence="1">
    <name type="scientific">Physcomitrium patens</name>
    <name type="common">Spreading-leaved earth moss</name>
    <name type="synonym">Physcomitrella patens</name>
    <dbReference type="NCBI Taxonomy" id="3218"/>
    <lineage>
        <taxon>Eukaryota</taxon>
        <taxon>Viridiplantae</taxon>
        <taxon>Streptophyta</taxon>
        <taxon>Embryophyta</taxon>
        <taxon>Bryophyta</taxon>
        <taxon>Bryophytina</taxon>
        <taxon>Bryopsida</taxon>
        <taxon>Funariidae</taxon>
        <taxon>Funariales</taxon>
        <taxon>Funariaceae</taxon>
        <taxon>Physcomitrium</taxon>
    </lineage>
</organism>
<dbReference type="Proteomes" id="UP000006727">
    <property type="component" value="Chromosome 16"/>
</dbReference>
<dbReference type="InParanoid" id="A0A2K1J8A3"/>
<proteinExistence type="predicted"/>
<keyword evidence="3" id="KW-1185">Reference proteome</keyword>
<reference evidence="1 3" key="2">
    <citation type="journal article" date="2018" name="Plant J.">
        <title>The Physcomitrella patens chromosome-scale assembly reveals moss genome structure and evolution.</title>
        <authorList>
            <person name="Lang D."/>
            <person name="Ullrich K.K."/>
            <person name="Murat F."/>
            <person name="Fuchs J."/>
            <person name="Jenkins J."/>
            <person name="Haas F.B."/>
            <person name="Piednoel M."/>
            <person name="Gundlach H."/>
            <person name="Van Bel M."/>
            <person name="Meyberg R."/>
            <person name="Vives C."/>
            <person name="Morata J."/>
            <person name="Symeonidi A."/>
            <person name="Hiss M."/>
            <person name="Muchero W."/>
            <person name="Kamisugi Y."/>
            <person name="Saleh O."/>
            <person name="Blanc G."/>
            <person name="Decker E.L."/>
            <person name="van Gessel N."/>
            <person name="Grimwood J."/>
            <person name="Hayes R.D."/>
            <person name="Graham S.W."/>
            <person name="Gunter L.E."/>
            <person name="McDaniel S.F."/>
            <person name="Hoernstein S.N.W."/>
            <person name="Larsson A."/>
            <person name="Li F.W."/>
            <person name="Perroud P.F."/>
            <person name="Phillips J."/>
            <person name="Ranjan P."/>
            <person name="Rokshar D.S."/>
            <person name="Rothfels C.J."/>
            <person name="Schneider L."/>
            <person name="Shu S."/>
            <person name="Stevenson D.W."/>
            <person name="Thummler F."/>
            <person name="Tillich M."/>
            <person name="Villarreal Aguilar J.C."/>
            <person name="Widiez T."/>
            <person name="Wong G.K."/>
            <person name="Wymore A."/>
            <person name="Zhang Y."/>
            <person name="Zimmer A.D."/>
            <person name="Quatrano R.S."/>
            <person name="Mayer K.F.X."/>
            <person name="Goodstein D."/>
            <person name="Casacuberta J.M."/>
            <person name="Vandepoele K."/>
            <person name="Reski R."/>
            <person name="Cuming A.C."/>
            <person name="Tuskan G.A."/>
            <person name="Maumus F."/>
            <person name="Salse J."/>
            <person name="Schmutz J."/>
            <person name="Rensing S.A."/>
        </authorList>
    </citation>
    <scope>NUCLEOTIDE SEQUENCE [LARGE SCALE GENOMIC DNA]</scope>
    <source>
        <strain evidence="2 3">cv. Gransden 2004</strain>
    </source>
</reference>
<name>A0A2K1J8A3_PHYPA</name>
<protein>
    <submittedName>
        <fullName evidence="1 2">Uncharacterized protein</fullName>
    </submittedName>
</protein>